<dbReference type="PANTHER" id="PTHR22617:SF23">
    <property type="entry name" value="CHEMOTAXIS PROTEIN CHEW"/>
    <property type="match status" value="1"/>
</dbReference>
<evidence type="ECO:0000313" key="4">
    <source>
        <dbReference type="Proteomes" id="UP001328733"/>
    </source>
</evidence>
<evidence type="ECO:0000259" key="2">
    <source>
        <dbReference type="PROSITE" id="PS50851"/>
    </source>
</evidence>
<reference evidence="3 4" key="1">
    <citation type="submission" date="2024-01" db="EMBL/GenBank/DDBJ databases">
        <title>Genomic insights into the taxonomy and metabolism of the cyanobacterium Pannus brasiliensis CCIBt3594.</title>
        <authorList>
            <person name="Machado M."/>
            <person name="Botero N.B."/>
            <person name="Andreote A.P.D."/>
            <person name="Feitosa A.M.T."/>
            <person name="Popin R."/>
            <person name="Sivonen K."/>
            <person name="Fiore M.F."/>
        </authorList>
    </citation>
    <scope>NUCLEOTIDE SEQUENCE [LARGE SCALE GENOMIC DNA]</scope>
    <source>
        <strain evidence="3 4">CCIBt3594</strain>
    </source>
</reference>
<protein>
    <submittedName>
        <fullName evidence="3">Chemotaxis protein CheW</fullName>
    </submittedName>
</protein>
<dbReference type="Gene3D" id="2.40.50.180">
    <property type="entry name" value="CheA-289, Domain 4"/>
    <property type="match status" value="1"/>
</dbReference>
<feature type="domain" description="CheW-like" evidence="2">
    <location>
        <begin position="27"/>
        <end position="174"/>
    </location>
</feature>
<dbReference type="PROSITE" id="PS50851">
    <property type="entry name" value="CHEW"/>
    <property type="match status" value="1"/>
</dbReference>
<dbReference type="InterPro" id="IPR036061">
    <property type="entry name" value="CheW-like_dom_sf"/>
</dbReference>
<dbReference type="PANTHER" id="PTHR22617">
    <property type="entry name" value="CHEMOTAXIS SENSOR HISTIDINE KINASE-RELATED"/>
    <property type="match status" value="1"/>
</dbReference>
<dbReference type="EMBL" id="JBAFSM010000029">
    <property type="protein sequence ID" value="MEG3438492.1"/>
    <property type="molecule type" value="Genomic_DNA"/>
</dbReference>
<dbReference type="GO" id="GO:0006935">
    <property type="term" value="P:chemotaxis"/>
    <property type="evidence" value="ECO:0007669"/>
    <property type="project" value="InterPro"/>
</dbReference>
<organism evidence="3 4">
    <name type="scientific">Pannus brasiliensis CCIBt3594</name>
    <dbReference type="NCBI Taxonomy" id="1427578"/>
    <lineage>
        <taxon>Bacteria</taxon>
        <taxon>Bacillati</taxon>
        <taxon>Cyanobacteriota</taxon>
        <taxon>Cyanophyceae</taxon>
        <taxon>Oscillatoriophycideae</taxon>
        <taxon>Chroococcales</taxon>
        <taxon>Microcystaceae</taxon>
        <taxon>Pannus</taxon>
    </lineage>
</organism>
<dbReference type="InterPro" id="IPR002545">
    <property type="entry name" value="CheW-lke_dom"/>
</dbReference>
<proteinExistence type="predicted"/>
<accession>A0AAW9QVM6</accession>
<dbReference type="AlphaFoldDB" id="A0AAW9QVM6"/>
<feature type="region of interest" description="Disordered" evidence="1">
    <location>
        <begin position="1"/>
        <end position="20"/>
    </location>
</feature>
<dbReference type="Gene3D" id="2.30.30.40">
    <property type="entry name" value="SH3 Domains"/>
    <property type="match status" value="1"/>
</dbReference>
<dbReference type="Pfam" id="PF01584">
    <property type="entry name" value="CheW"/>
    <property type="match status" value="1"/>
</dbReference>
<evidence type="ECO:0000256" key="1">
    <source>
        <dbReference type="SAM" id="MobiDB-lite"/>
    </source>
</evidence>
<dbReference type="GO" id="GO:0005829">
    <property type="term" value="C:cytosol"/>
    <property type="evidence" value="ECO:0007669"/>
    <property type="project" value="TreeGrafter"/>
</dbReference>
<evidence type="ECO:0000313" key="3">
    <source>
        <dbReference type="EMBL" id="MEG3438492.1"/>
    </source>
</evidence>
<dbReference type="SMART" id="SM00260">
    <property type="entry name" value="CheW"/>
    <property type="match status" value="1"/>
</dbReference>
<dbReference type="GO" id="GO:0007165">
    <property type="term" value="P:signal transduction"/>
    <property type="evidence" value="ECO:0007669"/>
    <property type="project" value="InterPro"/>
</dbReference>
<dbReference type="Proteomes" id="UP001328733">
    <property type="component" value="Unassembled WGS sequence"/>
</dbReference>
<sequence length="176" mass="19687">MMNNPDLLAGNGQNLATDPGELQTPVGELHLRFYLPSQDEFALPAFSIREVMQQPPDRITPIPNASPLLLGTINLRGQVIWVADLGQFLGDSGRLNTERAEIPVIAIEEQETILGLAIDRLGNMEWLDLDRLETASRIPDHIAPYVQGEWVLEQESRTHLRLLDHVAILRSARWAA</sequence>
<gene>
    <name evidence="3" type="ORF">V0288_15275</name>
</gene>
<dbReference type="RefSeq" id="WP_332865972.1">
    <property type="nucleotide sequence ID" value="NZ_JBAFSM010000029.1"/>
</dbReference>
<dbReference type="SUPFAM" id="SSF50341">
    <property type="entry name" value="CheW-like"/>
    <property type="match status" value="1"/>
</dbReference>
<name>A0AAW9QVM6_9CHRO</name>
<keyword evidence="4" id="KW-1185">Reference proteome</keyword>
<comment type="caution">
    <text evidence="3">The sequence shown here is derived from an EMBL/GenBank/DDBJ whole genome shotgun (WGS) entry which is preliminary data.</text>
</comment>
<dbReference type="InterPro" id="IPR039315">
    <property type="entry name" value="CheW"/>
</dbReference>